<keyword evidence="6" id="KW-0645">Protease</keyword>
<evidence type="ECO:0000256" key="6">
    <source>
        <dbReference type="ARBA" id="ARBA00022670"/>
    </source>
</evidence>
<evidence type="ECO:0000256" key="5">
    <source>
        <dbReference type="ARBA" id="ARBA00022438"/>
    </source>
</evidence>
<gene>
    <name evidence="10" type="ORF">GCM10007940_23130</name>
</gene>
<comment type="similarity">
    <text evidence="4">Belongs to the peptidase M29 family.</text>
</comment>
<sequence length="363" mass="41033">MLKKYAKLLVHYSLDLKKGELLYIKSTTLAEPLIREIYREATKIGANVIKDLSFREEGKIFMDYADDDQLAFLNPIDKMAMETCDAYLYVRAPFNLKSGKNIDKEKRTKRSNATKELNQIYFKRLADGSLKRSLCQYPTQANAQEAELSLEEYEEFVFGACKLYEEDPVAAWLEVRKSQQKIVDFLNQKSIIRYVNKHSDISFSVEGRTWINSDGMNNMPSGEVFSAPVEDSVNGEIVFDYPSIYMGQEASGIKLKVKDGEVVEWSAERGGDLLDQVFSTPGARFFGEVAIGTNYSIQQATKNILFDEKIGGSVHMAVGQSYGQCGGKNESSIHWDMISDMRDGGKIYADGELIYENGQFLEI</sequence>
<comment type="cofactor">
    <cofactor evidence="3">
        <name>Zn(2+)</name>
        <dbReference type="ChEBI" id="CHEBI:29105"/>
    </cofactor>
</comment>
<keyword evidence="8" id="KW-0378">Hydrolase</keyword>
<comment type="caution">
    <text evidence="10">The sequence shown here is derived from an EMBL/GenBank/DDBJ whole genome shotgun (WGS) entry which is preliminary data.</text>
</comment>
<evidence type="ECO:0000313" key="11">
    <source>
        <dbReference type="Proteomes" id="UP001156666"/>
    </source>
</evidence>
<evidence type="ECO:0000256" key="7">
    <source>
        <dbReference type="ARBA" id="ARBA00022723"/>
    </source>
</evidence>
<dbReference type="EMBL" id="BSOH01000014">
    <property type="protein sequence ID" value="GLR17698.1"/>
    <property type="molecule type" value="Genomic_DNA"/>
</dbReference>
<dbReference type="AlphaFoldDB" id="A0AA37WE90"/>
<dbReference type="PANTHER" id="PTHR34448:SF1">
    <property type="entry name" value="BLL6088 PROTEIN"/>
    <property type="match status" value="1"/>
</dbReference>
<comment type="cofactor">
    <cofactor evidence="2">
        <name>Mg(2+)</name>
        <dbReference type="ChEBI" id="CHEBI:18420"/>
    </cofactor>
</comment>
<evidence type="ECO:0000256" key="9">
    <source>
        <dbReference type="ARBA" id="ARBA00023049"/>
    </source>
</evidence>
<dbReference type="GO" id="GO:0008237">
    <property type="term" value="F:metallopeptidase activity"/>
    <property type="evidence" value="ECO:0007669"/>
    <property type="project" value="UniProtKB-KW"/>
</dbReference>
<proteinExistence type="inferred from homology"/>
<dbReference type="PRINTS" id="PR00919">
    <property type="entry name" value="THERMOPTASE"/>
</dbReference>
<evidence type="ECO:0000313" key="10">
    <source>
        <dbReference type="EMBL" id="GLR17698.1"/>
    </source>
</evidence>
<evidence type="ECO:0000256" key="1">
    <source>
        <dbReference type="ARBA" id="ARBA00001941"/>
    </source>
</evidence>
<dbReference type="Pfam" id="PF02073">
    <property type="entry name" value="Peptidase_M29"/>
    <property type="match status" value="1"/>
</dbReference>
<dbReference type="RefSeq" id="WP_235291367.1">
    <property type="nucleotide sequence ID" value="NZ_BSOH01000014.1"/>
</dbReference>
<reference evidence="10" key="1">
    <citation type="journal article" date="2014" name="Int. J. Syst. Evol. Microbiol.">
        <title>Complete genome sequence of Corynebacterium casei LMG S-19264T (=DSM 44701T), isolated from a smear-ripened cheese.</title>
        <authorList>
            <consortium name="US DOE Joint Genome Institute (JGI-PGF)"/>
            <person name="Walter F."/>
            <person name="Albersmeier A."/>
            <person name="Kalinowski J."/>
            <person name="Ruckert C."/>
        </authorList>
    </citation>
    <scope>NUCLEOTIDE SEQUENCE</scope>
    <source>
        <strain evidence="10">NBRC 108769</strain>
    </source>
</reference>
<dbReference type="GO" id="GO:0046872">
    <property type="term" value="F:metal ion binding"/>
    <property type="evidence" value="ECO:0007669"/>
    <property type="project" value="UniProtKB-KW"/>
</dbReference>
<dbReference type="Gene3D" id="3.40.1830.10">
    <property type="entry name" value="Thermophilic metalloprotease (M29)"/>
    <property type="match status" value="1"/>
</dbReference>
<evidence type="ECO:0000256" key="4">
    <source>
        <dbReference type="ARBA" id="ARBA00008236"/>
    </source>
</evidence>
<keyword evidence="7" id="KW-0479">Metal-binding</keyword>
<evidence type="ECO:0000256" key="3">
    <source>
        <dbReference type="ARBA" id="ARBA00001947"/>
    </source>
</evidence>
<evidence type="ECO:0000256" key="2">
    <source>
        <dbReference type="ARBA" id="ARBA00001946"/>
    </source>
</evidence>
<dbReference type="SUPFAM" id="SSF144052">
    <property type="entry name" value="Thermophilic metalloprotease-like"/>
    <property type="match status" value="1"/>
</dbReference>
<dbReference type="InterPro" id="IPR000787">
    <property type="entry name" value="Peptidase_M29"/>
</dbReference>
<keyword evidence="11" id="KW-1185">Reference proteome</keyword>
<reference evidence="10" key="2">
    <citation type="submission" date="2023-01" db="EMBL/GenBank/DDBJ databases">
        <title>Draft genome sequence of Portibacter lacus strain NBRC 108769.</title>
        <authorList>
            <person name="Sun Q."/>
            <person name="Mori K."/>
        </authorList>
    </citation>
    <scope>NUCLEOTIDE SEQUENCE</scope>
    <source>
        <strain evidence="10">NBRC 108769</strain>
    </source>
</reference>
<dbReference type="InterPro" id="IPR052170">
    <property type="entry name" value="M29_Exopeptidase"/>
</dbReference>
<keyword evidence="9" id="KW-0482">Metalloprotease</keyword>
<dbReference type="InterPro" id="IPR035097">
    <property type="entry name" value="M29_N-terminal"/>
</dbReference>
<keyword evidence="5 10" id="KW-0031">Aminopeptidase</keyword>
<dbReference type="Proteomes" id="UP001156666">
    <property type="component" value="Unassembled WGS sequence"/>
</dbReference>
<protein>
    <submittedName>
        <fullName evidence="10">Aminopeptidase</fullName>
    </submittedName>
</protein>
<dbReference type="GO" id="GO:0006508">
    <property type="term" value="P:proteolysis"/>
    <property type="evidence" value="ECO:0007669"/>
    <property type="project" value="UniProtKB-KW"/>
</dbReference>
<dbReference type="GO" id="GO:0004177">
    <property type="term" value="F:aminopeptidase activity"/>
    <property type="evidence" value="ECO:0007669"/>
    <property type="project" value="UniProtKB-KW"/>
</dbReference>
<dbReference type="PANTHER" id="PTHR34448">
    <property type="entry name" value="AMINOPEPTIDASE"/>
    <property type="match status" value="1"/>
</dbReference>
<organism evidence="10 11">
    <name type="scientific">Portibacter lacus</name>
    <dbReference type="NCBI Taxonomy" id="1099794"/>
    <lineage>
        <taxon>Bacteria</taxon>
        <taxon>Pseudomonadati</taxon>
        <taxon>Bacteroidota</taxon>
        <taxon>Saprospiria</taxon>
        <taxon>Saprospirales</taxon>
        <taxon>Haliscomenobacteraceae</taxon>
        <taxon>Portibacter</taxon>
    </lineage>
</organism>
<evidence type="ECO:0000256" key="8">
    <source>
        <dbReference type="ARBA" id="ARBA00022801"/>
    </source>
</evidence>
<accession>A0AA37WE90</accession>
<name>A0AA37WE90_9BACT</name>
<comment type="cofactor">
    <cofactor evidence="1">
        <name>Co(2+)</name>
        <dbReference type="ChEBI" id="CHEBI:48828"/>
    </cofactor>
</comment>